<keyword evidence="4" id="KW-1185">Reference proteome</keyword>
<feature type="domain" description="Methyltransferase type 11" evidence="2">
    <location>
        <begin position="173"/>
        <end position="251"/>
    </location>
</feature>
<reference evidence="5" key="1">
    <citation type="submission" date="2025-08" db="UniProtKB">
        <authorList>
            <consortium name="RefSeq"/>
        </authorList>
    </citation>
    <scope>IDENTIFICATION</scope>
    <source>
        <tissue evidence="5">Stem</tissue>
    </source>
</reference>
<accession>A0A1S4DUH7</accession>
<dbReference type="Gene3D" id="3.40.50.150">
    <property type="entry name" value="Vaccinia Virus protein VP39"/>
    <property type="match status" value="1"/>
</dbReference>
<keyword evidence="1" id="KW-0812">Transmembrane</keyword>
<protein>
    <submittedName>
        <fullName evidence="5">Uncharacterized protein LOC107990602</fullName>
    </submittedName>
</protein>
<evidence type="ECO:0000313" key="5">
    <source>
        <dbReference type="RefSeq" id="XP_016899642.2"/>
    </source>
</evidence>
<dbReference type="InterPro" id="IPR013216">
    <property type="entry name" value="Methyltransf_11"/>
</dbReference>
<dbReference type="InterPro" id="IPR057192">
    <property type="entry name" value="DUF7870"/>
</dbReference>
<keyword evidence="1" id="KW-0472">Membrane</keyword>
<dbReference type="Gramene" id="MELO3C009334.2.1">
    <property type="protein sequence ID" value="MELO3C009334.2.1"/>
    <property type="gene ID" value="MELO3C009334.2"/>
</dbReference>
<dbReference type="Pfam" id="PF25276">
    <property type="entry name" value="DUF7870"/>
    <property type="match status" value="1"/>
</dbReference>
<evidence type="ECO:0000259" key="3">
    <source>
        <dbReference type="Pfam" id="PF25276"/>
    </source>
</evidence>
<organism evidence="4 5">
    <name type="scientific">Cucumis melo</name>
    <name type="common">Muskmelon</name>
    <dbReference type="NCBI Taxonomy" id="3656"/>
    <lineage>
        <taxon>Eukaryota</taxon>
        <taxon>Viridiplantae</taxon>
        <taxon>Streptophyta</taxon>
        <taxon>Embryophyta</taxon>
        <taxon>Tracheophyta</taxon>
        <taxon>Spermatophyta</taxon>
        <taxon>Magnoliopsida</taxon>
        <taxon>eudicotyledons</taxon>
        <taxon>Gunneridae</taxon>
        <taxon>Pentapetalae</taxon>
        <taxon>rosids</taxon>
        <taxon>fabids</taxon>
        <taxon>Cucurbitales</taxon>
        <taxon>Cucurbitaceae</taxon>
        <taxon>Benincaseae</taxon>
        <taxon>Cucumis</taxon>
    </lineage>
</organism>
<feature type="transmembrane region" description="Helical" evidence="1">
    <location>
        <begin position="75"/>
        <end position="96"/>
    </location>
</feature>
<keyword evidence="1" id="KW-1133">Transmembrane helix</keyword>
<proteinExistence type="predicted"/>
<dbReference type="KEGG" id="cmo:107990602"/>
<dbReference type="AlphaFoldDB" id="A0A1S4DUH7"/>
<dbReference type="PANTHER" id="PTHR47291:SF1">
    <property type="entry name" value="PEPTIDE UPSTREAM PROTEIN"/>
    <property type="match status" value="1"/>
</dbReference>
<dbReference type="PANTHER" id="PTHR47291">
    <property type="entry name" value="PEPTIDE UPSTREAM PROTEIN"/>
    <property type="match status" value="1"/>
</dbReference>
<dbReference type="SUPFAM" id="SSF53335">
    <property type="entry name" value="S-adenosyl-L-methionine-dependent methyltransferases"/>
    <property type="match status" value="1"/>
</dbReference>
<dbReference type="GO" id="GO:0008757">
    <property type="term" value="F:S-adenosylmethionine-dependent methyltransferase activity"/>
    <property type="evidence" value="ECO:0007669"/>
    <property type="project" value="InterPro"/>
</dbReference>
<sequence>MMVIWDGKMIRRMRIPMRVWLIFQKSMGLLVGGNHTSSRFCTRTNSERGLGVEIEEMNLKAVKWQIIHGALARRIVVRIFLLALTVSAVPLLHIFMGADFGVIPSVIFRDCAVKYGDMEAKVSRGSYMFQGHFLNPIWVPFVAMHCEEYKNLTTNVVAELMEKKLLNHSAKSLCVGEGSGSAVLALRDIGFSDVIGVDQHRFFSLRRKQFVYELDFKSGYFDFVFSRDLDRHSVPALLVLEIERVLRPGGIGAVIVSSSGSMPNNLIRAATPVSSLLKTSTVMHVGHVNNLTLVVFKKKLEEHRHLERRMSSECRSLTRNKPLIRKLEPLVKEGPVGFDKKLSYLPKFVDVSSGKRLIYVNIGTGKRLNHTNTDWFPPSYPVDRRDFNVYFVDHDMSYLATHIHNPGVTFVYHPALAGIDQTTDSDDAADDEDEEPYIDDEFDFLSWFKETVQHSDFVVLKMDAGKEELKFLSDLFESGVICWVDEVFLSCRDGVDEEDGDLKKRECMDLYKDLRNSGVYVHQWFLDAAPSSMKI</sequence>
<evidence type="ECO:0000313" key="4">
    <source>
        <dbReference type="Proteomes" id="UP001652600"/>
    </source>
</evidence>
<evidence type="ECO:0000259" key="2">
    <source>
        <dbReference type="Pfam" id="PF08241"/>
    </source>
</evidence>
<evidence type="ECO:0000256" key="1">
    <source>
        <dbReference type="SAM" id="Phobius"/>
    </source>
</evidence>
<name>A0A1S4DUH7_CUCME</name>
<dbReference type="GeneID" id="107990602"/>
<dbReference type="eggNOG" id="ENOG502QU2A">
    <property type="taxonomic scope" value="Eukaryota"/>
</dbReference>
<dbReference type="Proteomes" id="UP001652600">
    <property type="component" value="Chromosome 4"/>
</dbReference>
<dbReference type="Pfam" id="PF08241">
    <property type="entry name" value="Methyltransf_11"/>
    <property type="match status" value="1"/>
</dbReference>
<dbReference type="CDD" id="cd02440">
    <property type="entry name" value="AdoMet_MTases"/>
    <property type="match status" value="1"/>
</dbReference>
<dbReference type="InterPro" id="IPR029063">
    <property type="entry name" value="SAM-dependent_MTases_sf"/>
</dbReference>
<dbReference type="RefSeq" id="XP_016899642.2">
    <property type="nucleotide sequence ID" value="XM_017044153.2"/>
</dbReference>
<dbReference type="InParanoid" id="A0A1S4DUH7"/>
<feature type="domain" description="DUF7870" evidence="3">
    <location>
        <begin position="439"/>
        <end position="525"/>
    </location>
</feature>
<gene>
    <name evidence="5" type="primary">LOC107990602</name>
</gene>